<dbReference type="InterPro" id="IPR058245">
    <property type="entry name" value="NreC/VraR/RcsB-like_REC"/>
</dbReference>
<dbReference type="Pfam" id="PF00072">
    <property type="entry name" value="Response_reg"/>
    <property type="match status" value="1"/>
</dbReference>
<reference evidence="6 7" key="1">
    <citation type="submission" date="2019-04" db="EMBL/GenBank/DDBJ databases">
        <title>Pedobacter sp. AR-2-6 sp. nov., isolated from Arctic soil.</title>
        <authorList>
            <person name="Dahal R.H."/>
            <person name="Kim D.-U."/>
        </authorList>
    </citation>
    <scope>NUCLEOTIDE SEQUENCE [LARGE SCALE GENOMIC DNA]</scope>
    <source>
        <strain evidence="6 7">AR-2-6</strain>
    </source>
</reference>
<dbReference type="SUPFAM" id="SSF46894">
    <property type="entry name" value="C-terminal effector domain of the bipartite response regulators"/>
    <property type="match status" value="1"/>
</dbReference>
<dbReference type="GO" id="GO:0000160">
    <property type="term" value="P:phosphorelay signal transduction system"/>
    <property type="evidence" value="ECO:0007669"/>
    <property type="project" value="InterPro"/>
</dbReference>
<dbReference type="OrthoDB" id="9797341at2"/>
<gene>
    <name evidence="6" type="ORF">FA045_08005</name>
</gene>
<evidence type="ECO:0000256" key="2">
    <source>
        <dbReference type="ARBA" id="ARBA00023125"/>
    </source>
</evidence>
<evidence type="ECO:0000313" key="6">
    <source>
        <dbReference type="EMBL" id="TKC01180.1"/>
    </source>
</evidence>
<evidence type="ECO:0000256" key="1">
    <source>
        <dbReference type="ARBA" id="ARBA00022553"/>
    </source>
</evidence>
<feature type="domain" description="HTH luxR-type" evidence="4">
    <location>
        <begin position="144"/>
        <end position="208"/>
    </location>
</feature>
<name>A0A4U1CBN4_9SPHI</name>
<dbReference type="GO" id="GO:0006355">
    <property type="term" value="P:regulation of DNA-templated transcription"/>
    <property type="evidence" value="ECO:0007669"/>
    <property type="project" value="InterPro"/>
</dbReference>
<evidence type="ECO:0000259" key="4">
    <source>
        <dbReference type="PROSITE" id="PS50043"/>
    </source>
</evidence>
<dbReference type="AlphaFoldDB" id="A0A4U1CBN4"/>
<dbReference type="SMART" id="SM00448">
    <property type="entry name" value="REC"/>
    <property type="match status" value="1"/>
</dbReference>
<dbReference type="InterPro" id="IPR016032">
    <property type="entry name" value="Sig_transdc_resp-reg_C-effctor"/>
</dbReference>
<comment type="caution">
    <text evidence="6">The sequence shown here is derived from an EMBL/GenBank/DDBJ whole genome shotgun (WGS) entry which is preliminary data.</text>
</comment>
<dbReference type="PROSITE" id="PS50110">
    <property type="entry name" value="RESPONSE_REGULATORY"/>
    <property type="match status" value="1"/>
</dbReference>
<evidence type="ECO:0000256" key="3">
    <source>
        <dbReference type="PROSITE-ProRule" id="PRU00169"/>
    </source>
</evidence>
<dbReference type="PANTHER" id="PTHR43214">
    <property type="entry name" value="TWO-COMPONENT RESPONSE REGULATOR"/>
    <property type="match status" value="1"/>
</dbReference>
<dbReference type="SMART" id="SM00421">
    <property type="entry name" value="HTH_LUXR"/>
    <property type="match status" value="1"/>
</dbReference>
<dbReference type="PROSITE" id="PS50043">
    <property type="entry name" value="HTH_LUXR_2"/>
    <property type="match status" value="1"/>
</dbReference>
<dbReference type="RefSeq" id="WP_136876314.1">
    <property type="nucleotide sequence ID" value="NZ_SWBO01000004.1"/>
</dbReference>
<keyword evidence="2" id="KW-0238">DNA-binding</keyword>
<proteinExistence type="predicted"/>
<evidence type="ECO:0000259" key="5">
    <source>
        <dbReference type="PROSITE" id="PS50110"/>
    </source>
</evidence>
<dbReference type="EMBL" id="SWBO01000004">
    <property type="protein sequence ID" value="TKC01180.1"/>
    <property type="molecule type" value="Genomic_DNA"/>
</dbReference>
<keyword evidence="7" id="KW-1185">Reference proteome</keyword>
<dbReference type="PRINTS" id="PR00038">
    <property type="entry name" value="HTHLUXR"/>
</dbReference>
<feature type="modified residue" description="4-aspartylphosphate" evidence="3">
    <location>
        <position position="55"/>
    </location>
</feature>
<organism evidence="6 7">
    <name type="scientific">Pedobacter cryotolerans</name>
    <dbReference type="NCBI Taxonomy" id="2571270"/>
    <lineage>
        <taxon>Bacteria</taxon>
        <taxon>Pseudomonadati</taxon>
        <taxon>Bacteroidota</taxon>
        <taxon>Sphingobacteriia</taxon>
        <taxon>Sphingobacteriales</taxon>
        <taxon>Sphingobacteriaceae</taxon>
        <taxon>Pedobacter</taxon>
    </lineage>
</organism>
<dbReference type="GO" id="GO:0003677">
    <property type="term" value="F:DNA binding"/>
    <property type="evidence" value="ECO:0007669"/>
    <property type="project" value="UniProtKB-KW"/>
</dbReference>
<accession>A0A4U1CBN4</accession>
<feature type="domain" description="Response regulatory" evidence="5">
    <location>
        <begin position="4"/>
        <end position="120"/>
    </location>
</feature>
<keyword evidence="1 3" id="KW-0597">Phosphoprotein</keyword>
<dbReference type="InterPro" id="IPR001789">
    <property type="entry name" value="Sig_transdc_resp-reg_receiver"/>
</dbReference>
<protein>
    <submittedName>
        <fullName evidence="6">Response regulator transcription factor</fullName>
    </submittedName>
</protein>
<dbReference type="InterPro" id="IPR000792">
    <property type="entry name" value="Tscrpt_reg_LuxR_C"/>
</dbReference>
<dbReference type="InterPro" id="IPR039420">
    <property type="entry name" value="WalR-like"/>
</dbReference>
<dbReference type="Proteomes" id="UP000310477">
    <property type="component" value="Unassembled WGS sequence"/>
</dbReference>
<dbReference type="CDD" id="cd06170">
    <property type="entry name" value="LuxR_C_like"/>
    <property type="match status" value="1"/>
</dbReference>
<dbReference type="Pfam" id="PF00196">
    <property type="entry name" value="GerE"/>
    <property type="match status" value="1"/>
</dbReference>
<dbReference type="SUPFAM" id="SSF52172">
    <property type="entry name" value="CheY-like"/>
    <property type="match status" value="1"/>
</dbReference>
<dbReference type="Gene3D" id="3.40.50.2300">
    <property type="match status" value="1"/>
</dbReference>
<dbReference type="InterPro" id="IPR011006">
    <property type="entry name" value="CheY-like_superfamily"/>
</dbReference>
<dbReference type="CDD" id="cd17535">
    <property type="entry name" value="REC_NarL-like"/>
    <property type="match status" value="1"/>
</dbReference>
<dbReference type="PANTHER" id="PTHR43214:SF43">
    <property type="entry name" value="TWO-COMPONENT RESPONSE REGULATOR"/>
    <property type="match status" value="1"/>
</dbReference>
<sequence>MAIDILIFEDNQNLRLSIETMLEWNADFNLLMAIPDANSLDEILQTHHADVILMDIDMPGLNGIEALKKIRHKNQDVHVIMLTVFEDENNIFDAICAGANGYLLKKNIDHVPAAIHDVMAGGAPMTSIIAKKVLSFVPKHEVNHKHAIELLTQRETQILEYVVKGFSYKMIAAELDISVETIRSHIKKIYKKLHVNSATEAIYKYNQG</sequence>
<evidence type="ECO:0000313" key="7">
    <source>
        <dbReference type="Proteomes" id="UP000310477"/>
    </source>
</evidence>